<feature type="region of interest" description="Disordered" evidence="1">
    <location>
        <begin position="451"/>
        <end position="543"/>
    </location>
</feature>
<sequence length="608" mass="68682">MAEKKKRLPDDVVEYTLFPPIPVSLKQDGIRNFLEECADSYMTFLSSLLIDYIWQNEPFVLKPVIEVVDSDEEFLLIEAANVLPKWLNPDTAENRVYIYNGQLHIIPVPQSPFVRKNESATTASSKIQKVIKDRIKDFPSRIQESFHYAYCYVPASLAAILKEKPQLVAPAVQAFYYRDPIDLKCCRTFTYFRPGTRVMTRVKFTRCLYAQLIQQNFQSDKRSGYVLPSTSNPNFKAHDLGMKLAHGFEILCAKCSSRPATEAAGHSVGSSPSEGDIRWQRYIKSLKDKNYFRGELEGSKLYNELLGSAWKFYQENISHQKSPSRDAGGEILFLLGSVKYNVEEMRRAESSLPPADDDSWMDLTPETLDKILKKRSGKQDIDLDINESAIEGSINLSSVAKGMESFIEKVSGLDGAEFPSDYNDDDDDDDIKFETSGFINSMQKMFEFEDTMSASSSDMSEYDWDELDDDRSKRQTKIKRPPSLDQYMDVMDRELAKTDVGKSFEKQQKTKPKPDANKATPRKTAGSKGRDINDEDDDFQPVDVDLNTVKNMLESLGAQQGLPGPASNILNTMGIVLPPPKEDGSSDMTPTPTEATPSPCKPRRQTPF</sequence>
<name>A0ABD3WUA4_SINWO</name>
<feature type="compositionally biased region" description="Polar residues" evidence="1">
    <location>
        <begin position="586"/>
        <end position="596"/>
    </location>
</feature>
<evidence type="ECO:0000256" key="1">
    <source>
        <dbReference type="SAM" id="MobiDB-lite"/>
    </source>
</evidence>
<evidence type="ECO:0000313" key="2">
    <source>
        <dbReference type="EMBL" id="KAL3877377.1"/>
    </source>
</evidence>
<feature type="compositionally biased region" description="Basic and acidic residues" evidence="1">
    <location>
        <begin position="490"/>
        <end position="516"/>
    </location>
</feature>
<proteinExistence type="predicted"/>
<accession>A0ABD3WUA4</accession>
<dbReference type="AlphaFoldDB" id="A0ABD3WUA4"/>
<keyword evidence="3" id="KW-1185">Reference proteome</keyword>
<reference evidence="2 3" key="1">
    <citation type="submission" date="2024-11" db="EMBL/GenBank/DDBJ databases">
        <title>Chromosome-level genome assembly of the freshwater bivalve Anodonta woodiana.</title>
        <authorList>
            <person name="Chen X."/>
        </authorList>
    </citation>
    <scope>NUCLEOTIDE SEQUENCE [LARGE SCALE GENOMIC DNA]</scope>
    <source>
        <strain evidence="2">MN2024</strain>
        <tissue evidence="2">Gills</tissue>
    </source>
</reference>
<organism evidence="2 3">
    <name type="scientific">Sinanodonta woodiana</name>
    <name type="common">Chinese pond mussel</name>
    <name type="synonym">Anodonta woodiana</name>
    <dbReference type="NCBI Taxonomy" id="1069815"/>
    <lineage>
        <taxon>Eukaryota</taxon>
        <taxon>Metazoa</taxon>
        <taxon>Spiralia</taxon>
        <taxon>Lophotrochozoa</taxon>
        <taxon>Mollusca</taxon>
        <taxon>Bivalvia</taxon>
        <taxon>Autobranchia</taxon>
        <taxon>Heteroconchia</taxon>
        <taxon>Palaeoheterodonta</taxon>
        <taxon>Unionida</taxon>
        <taxon>Unionoidea</taxon>
        <taxon>Unionidae</taxon>
        <taxon>Unioninae</taxon>
        <taxon>Sinanodonta</taxon>
    </lineage>
</organism>
<protein>
    <submittedName>
        <fullName evidence="2">Uncharacterized protein</fullName>
    </submittedName>
</protein>
<gene>
    <name evidence="2" type="ORF">ACJMK2_035095</name>
</gene>
<dbReference type="PANTHER" id="PTHR13060:SF0">
    <property type="entry name" value="PROTEIN ECDYSONELESS HOMOLOG"/>
    <property type="match status" value="1"/>
</dbReference>
<dbReference type="Proteomes" id="UP001634394">
    <property type="component" value="Unassembled WGS sequence"/>
</dbReference>
<dbReference type="PANTHER" id="PTHR13060">
    <property type="entry name" value="SGT1 PROTEIN HSGT1 SUPPRESSOR OF GCR2"/>
    <property type="match status" value="1"/>
</dbReference>
<comment type="caution">
    <text evidence="2">The sequence shown here is derived from an EMBL/GenBank/DDBJ whole genome shotgun (WGS) entry which is preliminary data.</text>
</comment>
<evidence type="ECO:0000313" key="3">
    <source>
        <dbReference type="Proteomes" id="UP001634394"/>
    </source>
</evidence>
<feature type="region of interest" description="Disordered" evidence="1">
    <location>
        <begin position="558"/>
        <end position="608"/>
    </location>
</feature>
<feature type="compositionally biased region" description="Acidic residues" evidence="1">
    <location>
        <begin position="460"/>
        <end position="469"/>
    </location>
</feature>
<dbReference type="Pfam" id="PF07093">
    <property type="entry name" value="SGT1"/>
    <property type="match status" value="1"/>
</dbReference>
<dbReference type="InterPro" id="IPR010770">
    <property type="entry name" value="Ecd"/>
</dbReference>
<dbReference type="EMBL" id="JBJQND010000005">
    <property type="protein sequence ID" value="KAL3877377.1"/>
    <property type="molecule type" value="Genomic_DNA"/>
</dbReference>